<reference evidence="1" key="1">
    <citation type="submission" date="2022-04" db="EMBL/GenBank/DDBJ databases">
        <title>A functionally conserved STORR gene fusion in Papaver species that diverged 16.8 million years ago.</title>
        <authorList>
            <person name="Catania T."/>
        </authorList>
    </citation>
    <scope>NUCLEOTIDE SEQUENCE</scope>
    <source>
        <strain evidence="1">S-188037</strain>
    </source>
</reference>
<protein>
    <submittedName>
        <fullName evidence="1">Uncharacterized protein</fullName>
    </submittedName>
</protein>
<sequence>MSAFTEIIHLLKKLKLNPIILKMLPLSQRIHEVPELASWCGMITSGVKPSKKNLFRGDLEVLVVGVVVLEVQKAWDFRRYEDLDRLIRLR</sequence>
<dbReference type="EMBL" id="JAJJMB010015809">
    <property type="protein sequence ID" value="KAI3851901.1"/>
    <property type="molecule type" value="Genomic_DNA"/>
</dbReference>
<organism evidence="1 2">
    <name type="scientific">Papaver atlanticum</name>
    <dbReference type="NCBI Taxonomy" id="357466"/>
    <lineage>
        <taxon>Eukaryota</taxon>
        <taxon>Viridiplantae</taxon>
        <taxon>Streptophyta</taxon>
        <taxon>Embryophyta</taxon>
        <taxon>Tracheophyta</taxon>
        <taxon>Spermatophyta</taxon>
        <taxon>Magnoliopsida</taxon>
        <taxon>Ranunculales</taxon>
        <taxon>Papaveraceae</taxon>
        <taxon>Papaveroideae</taxon>
        <taxon>Papaver</taxon>
    </lineage>
</organism>
<comment type="caution">
    <text evidence="1">The sequence shown here is derived from an EMBL/GenBank/DDBJ whole genome shotgun (WGS) entry which is preliminary data.</text>
</comment>
<accession>A0AAD4S0P8</accession>
<dbReference type="Proteomes" id="UP001202328">
    <property type="component" value="Unassembled WGS sequence"/>
</dbReference>
<name>A0AAD4S0P8_9MAGN</name>
<gene>
    <name evidence="1" type="ORF">MKW98_019900</name>
</gene>
<feature type="non-terminal residue" evidence="1">
    <location>
        <position position="1"/>
    </location>
</feature>
<proteinExistence type="predicted"/>
<keyword evidence="2" id="KW-1185">Reference proteome</keyword>
<evidence type="ECO:0000313" key="2">
    <source>
        <dbReference type="Proteomes" id="UP001202328"/>
    </source>
</evidence>
<dbReference type="AlphaFoldDB" id="A0AAD4S0P8"/>
<evidence type="ECO:0000313" key="1">
    <source>
        <dbReference type="EMBL" id="KAI3851901.1"/>
    </source>
</evidence>